<proteinExistence type="predicted"/>
<feature type="domain" description="Histidine-specific methyltransferase SAM-dependent" evidence="3">
    <location>
        <begin position="24"/>
        <end position="322"/>
    </location>
</feature>
<protein>
    <submittedName>
        <fullName evidence="4">L-histidine N(Alpha)-methyltransferase</fullName>
        <ecNumber evidence="4">2.1.1.44</ecNumber>
    </submittedName>
</protein>
<dbReference type="PANTHER" id="PTHR43397:SF1">
    <property type="entry name" value="ERGOTHIONEINE BIOSYNTHESIS PROTEIN 1"/>
    <property type="match status" value="1"/>
</dbReference>
<dbReference type="Pfam" id="PF10017">
    <property type="entry name" value="Methyltransf_33"/>
    <property type="match status" value="1"/>
</dbReference>
<dbReference type="GO" id="GO:0032259">
    <property type="term" value="P:methylation"/>
    <property type="evidence" value="ECO:0007669"/>
    <property type="project" value="UniProtKB-KW"/>
</dbReference>
<keyword evidence="2 4" id="KW-0808">Transferase</keyword>
<evidence type="ECO:0000259" key="3">
    <source>
        <dbReference type="Pfam" id="PF10017"/>
    </source>
</evidence>
<dbReference type="InterPro" id="IPR035094">
    <property type="entry name" value="EgtD"/>
</dbReference>
<dbReference type="InterPro" id="IPR017804">
    <property type="entry name" value="MeTrfase_EgtD-like"/>
</dbReference>
<dbReference type="GO" id="GO:0052706">
    <property type="term" value="F:L-histidine N(alpha)-methyltransferase activity"/>
    <property type="evidence" value="ECO:0007669"/>
    <property type="project" value="UniProtKB-EC"/>
</dbReference>
<dbReference type="RefSeq" id="WP_338501637.1">
    <property type="nucleotide sequence ID" value="NZ_CP145607.1"/>
</dbReference>
<dbReference type="PIRSF" id="PIRSF018005">
    <property type="entry name" value="UCP018005"/>
    <property type="match status" value="1"/>
</dbReference>
<evidence type="ECO:0000256" key="1">
    <source>
        <dbReference type="ARBA" id="ARBA00022603"/>
    </source>
</evidence>
<evidence type="ECO:0000313" key="5">
    <source>
        <dbReference type="Proteomes" id="UP001382935"/>
    </source>
</evidence>
<dbReference type="NCBIfam" id="TIGR03438">
    <property type="entry name" value="egtD_ergothio"/>
    <property type="match status" value="1"/>
</dbReference>
<keyword evidence="1 4" id="KW-0489">Methyltransferase</keyword>
<dbReference type="InterPro" id="IPR051128">
    <property type="entry name" value="EgtD_Methyltrsf_superfamily"/>
</dbReference>
<dbReference type="InterPro" id="IPR019257">
    <property type="entry name" value="MeTrfase_dom"/>
</dbReference>
<dbReference type="Proteomes" id="UP001382935">
    <property type="component" value="Chromosome"/>
</dbReference>
<organism evidence="4 5">
    <name type="scientific">Sphingomonas kaistensis</name>
    <dbReference type="NCBI Taxonomy" id="298708"/>
    <lineage>
        <taxon>Bacteria</taxon>
        <taxon>Pseudomonadati</taxon>
        <taxon>Pseudomonadota</taxon>
        <taxon>Alphaproteobacteria</taxon>
        <taxon>Sphingomonadales</taxon>
        <taxon>Sphingomonadaceae</taxon>
        <taxon>Sphingomonas</taxon>
    </lineage>
</organism>
<sequence length="330" mass="35802">MPAGNSPEYALLATVETRPDPAFAKGVLDGLAQDPPAIPARWFYDEAGSQLFDAITDLPEYYPTRTEIGILETAMPEIADAVGPGRAVVDYGAGSLAKTPLLLDGIEPALYVPVDISGVHLRASAEVLEKRFPGLPIEPVEADFTRPFDLPAEVGDHPRLGFFPGSTIGNLVPPSAVDLLRSFRRTLGTGALLLIGMDRVKDPARLVAAYDDAAGVTARFNRNLLERINRELGGTVPVEAFAHEARWNASLSRIEMHLVAQRDVRFEIDGRPFQMAEGASIHTENSHKYTPESSQLLLSAGGWTVRRAWTDPAGDFSLLLARAEPERMAP</sequence>
<dbReference type="EC" id="2.1.1.44" evidence="4"/>
<dbReference type="PANTHER" id="PTHR43397">
    <property type="entry name" value="ERGOTHIONEINE BIOSYNTHESIS PROTEIN 1"/>
    <property type="match status" value="1"/>
</dbReference>
<name>A0ABZ2FXY4_9SPHN</name>
<dbReference type="InterPro" id="IPR029063">
    <property type="entry name" value="SAM-dependent_MTases_sf"/>
</dbReference>
<reference evidence="4 5" key="1">
    <citation type="submission" date="2024-02" db="EMBL/GenBank/DDBJ databases">
        <title>Full genome sequence of Sphingomonas kaistensis.</title>
        <authorList>
            <person name="Poletto B.L."/>
            <person name="Silva G."/>
            <person name="Galante D."/>
            <person name="Campos K.R."/>
            <person name="Santos M.B.N."/>
            <person name="Sacchi C.T."/>
        </authorList>
    </citation>
    <scope>NUCLEOTIDE SEQUENCE [LARGE SCALE GENOMIC DNA]</scope>
    <source>
        <strain evidence="4 5">MA4R</strain>
    </source>
</reference>
<dbReference type="SUPFAM" id="SSF53335">
    <property type="entry name" value="S-adenosyl-L-methionine-dependent methyltransferases"/>
    <property type="match status" value="1"/>
</dbReference>
<accession>A0ABZ2FXY4</accession>
<dbReference type="Gene3D" id="3.40.50.150">
    <property type="entry name" value="Vaccinia Virus protein VP39"/>
    <property type="match status" value="1"/>
</dbReference>
<gene>
    <name evidence="4" type="primary">egtD</name>
    <name evidence="4" type="ORF">V6R86_02090</name>
</gene>
<dbReference type="EMBL" id="CP145607">
    <property type="protein sequence ID" value="WWM69515.1"/>
    <property type="molecule type" value="Genomic_DNA"/>
</dbReference>
<evidence type="ECO:0000256" key="2">
    <source>
        <dbReference type="ARBA" id="ARBA00022679"/>
    </source>
</evidence>
<evidence type="ECO:0000313" key="4">
    <source>
        <dbReference type="EMBL" id="WWM69515.1"/>
    </source>
</evidence>
<keyword evidence="5" id="KW-1185">Reference proteome</keyword>